<evidence type="ECO:0000313" key="1">
    <source>
        <dbReference type="EMBL" id="KAA6355321.1"/>
    </source>
</evidence>
<dbReference type="Proteomes" id="UP000324800">
    <property type="component" value="Unassembled WGS sequence"/>
</dbReference>
<proteinExistence type="predicted"/>
<accession>A0A5J4TCD2</accession>
<gene>
    <name evidence="1" type="ORF">EZS28_049152</name>
</gene>
<protein>
    <submittedName>
        <fullName evidence="1">Uncharacterized protein</fullName>
    </submittedName>
</protein>
<organism evidence="1 2">
    <name type="scientific">Streblomastix strix</name>
    <dbReference type="NCBI Taxonomy" id="222440"/>
    <lineage>
        <taxon>Eukaryota</taxon>
        <taxon>Metamonada</taxon>
        <taxon>Preaxostyla</taxon>
        <taxon>Oxymonadida</taxon>
        <taxon>Streblomastigidae</taxon>
        <taxon>Streblomastix</taxon>
    </lineage>
</organism>
<dbReference type="EMBL" id="SNRW01034799">
    <property type="protein sequence ID" value="KAA6355321.1"/>
    <property type="molecule type" value="Genomic_DNA"/>
</dbReference>
<sequence length="69" mass="7902">MDEVQEDEDENEYISGIVIDEVSLELKSEFTNDEFVSGTAIYEFLLGLKSDGILLEGRLIERKDEDELD</sequence>
<comment type="caution">
    <text evidence="1">The sequence shown here is derived from an EMBL/GenBank/DDBJ whole genome shotgun (WGS) entry which is preliminary data.</text>
</comment>
<reference evidence="1 2" key="1">
    <citation type="submission" date="2019-03" db="EMBL/GenBank/DDBJ databases">
        <title>Single cell metagenomics reveals metabolic interactions within the superorganism composed of flagellate Streblomastix strix and complex community of Bacteroidetes bacteria on its surface.</title>
        <authorList>
            <person name="Treitli S.C."/>
            <person name="Kolisko M."/>
            <person name="Husnik F."/>
            <person name="Keeling P."/>
            <person name="Hampl V."/>
        </authorList>
    </citation>
    <scope>NUCLEOTIDE SEQUENCE [LARGE SCALE GENOMIC DNA]</scope>
    <source>
        <strain evidence="1">ST1C</strain>
    </source>
</reference>
<dbReference type="AlphaFoldDB" id="A0A5J4TCD2"/>
<evidence type="ECO:0000313" key="2">
    <source>
        <dbReference type="Proteomes" id="UP000324800"/>
    </source>
</evidence>
<name>A0A5J4TCD2_9EUKA</name>